<dbReference type="SUPFAM" id="SSF103506">
    <property type="entry name" value="Mitochondrial carrier"/>
    <property type="match status" value="1"/>
</dbReference>
<evidence type="ECO:0000256" key="1">
    <source>
        <dbReference type="ARBA" id="ARBA00004141"/>
    </source>
</evidence>
<feature type="repeat" description="Solcar" evidence="6">
    <location>
        <begin position="856"/>
        <end position="945"/>
    </location>
</feature>
<accession>T0Q0A2</accession>
<evidence type="ECO:0000256" key="7">
    <source>
        <dbReference type="SAM" id="Coils"/>
    </source>
</evidence>
<feature type="repeat" description="Solcar" evidence="6">
    <location>
        <begin position="960"/>
        <end position="1055"/>
    </location>
</feature>
<keyword evidence="10" id="KW-1185">Reference proteome</keyword>
<reference evidence="9 10" key="1">
    <citation type="submission" date="2012-04" db="EMBL/GenBank/DDBJ databases">
        <title>The Genome Sequence of Saprolegnia declina VS20.</title>
        <authorList>
            <consortium name="The Broad Institute Genome Sequencing Platform"/>
            <person name="Russ C."/>
            <person name="Nusbaum C."/>
            <person name="Tyler B."/>
            <person name="van West P."/>
            <person name="Dieguez-Uribeondo J."/>
            <person name="de Bruijn I."/>
            <person name="Tripathy S."/>
            <person name="Jiang R."/>
            <person name="Young S.K."/>
            <person name="Zeng Q."/>
            <person name="Gargeya S."/>
            <person name="Fitzgerald M."/>
            <person name="Haas B."/>
            <person name="Abouelleil A."/>
            <person name="Alvarado L."/>
            <person name="Arachchi H.M."/>
            <person name="Berlin A."/>
            <person name="Chapman S.B."/>
            <person name="Goldberg J."/>
            <person name="Griggs A."/>
            <person name="Gujja S."/>
            <person name="Hansen M."/>
            <person name="Howarth C."/>
            <person name="Imamovic A."/>
            <person name="Larimer J."/>
            <person name="McCowen C."/>
            <person name="Montmayeur A."/>
            <person name="Murphy C."/>
            <person name="Neiman D."/>
            <person name="Pearson M."/>
            <person name="Priest M."/>
            <person name="Roberts A."/>
            <person name="Saif S."/>
            <person name="Shea T."/>
            <person name="Sisk P."/>
            <person name="Sykes S."/>
            <person name="Wortman J."/>
            <person name="Nusbaum C."/>
            <person name="Birren B."/>
        </authorList>
    </citation>
    <scope>NUCLEOTIDE SEQUENCE [LARGE SCALE GENOMIC DNA]</scope>
    <source>
        <strain evidence="9 10">VS20</strain>
    </source>
</reference>
<evidence type="ECO:0000313" key="9">
    <source>
        <dbReference type="EMBL" id="EQC31279.1"/>
    </source>
</evidence>
<dbReference type="eggNOG" id="KOG0752">
    <property type="taxonomic scope" value="Eukaryota"/>
</dbReference>
<feature type="domain" description="Cyclic nucleotide-binding" evidence="8">
    <location>
        <begin position="477"/>
        <end position="598"/>
    </location>
</feature>
<keyword evidence="5 6" id="KW-0472">Membrane</keyword>
<keyword evidence="4" id="KW-0677">Repeat</keyword>
<dbReference type="OrthoDB" id="270584at2759"/>
<feature type="domain" description="Cyclic nucleotide-binding" evidence="8">
    <location>
        <begin position="314"/>
        <end position="452"/>
    </location>
</feature>
<dbReference type="SUPFAM" id="SSF54001">
    <property type="entry name" value="Cysteine proteinases"/>
    <property type="match status" value="1"/>
</dbReference>
<dbReference type="InterPro" id="IPR002067">
    <property type="entry name" value="MCP"/>
</dbReference>
<dbReference type="GO" id="GO:0055085">
    <property type="term" value="P:transmembrane transport"/>
    <property type="evidence" value="ECO:0007669"/>
    <property type="project" value="InterPro"/>
</dbReference>
<dbReference type="InterPro" id="IPR018108">
    <property type="entry name" value="MCP_transmembrane"/>
</dbReference>
<evidence type="ECO:0000256" key="3">
    <source>
        <dbReference type="ARBA" id="ARBA00022692"/>
    </source>
</evidence>
<evidence type="ECO:0000313" key="10">
    <source>
        <dbReference type="Proteomes" id="UP000030762"/>
    </source>
</evidence>
<dbReference type="eggNOG" id="KOG1113">
    <property type="taxonomic scope" value="Eukaryota"/>
</dbReference>
<dbReference type="PROSITE" id="PS00888">
    <property type="entry name" value="CNMP_BINDING_1"/>
    <property type="match status" value="1"/>
</dbReference>
<protein>
    <recommendedName>
        <fullName evidence="8">Cyclic nucleotide-binding domain-containing protein</fullName>
    </recommendedName>
</protein>
<sequence length="1056" mass="117492">MTAETTPTKTPKSPELSEPELAALLAKLNLDTGDVVLFDRKCHLMNAYGMILCEGAKIFGQTRWDHNGVLYKTDAGELMFMEASLAGVKLRPLIDRIRHSRSYEVRIQKLEVHRTPEFRQRATEFINSILDVPYEKRVHVIFNAQTLVPARVEREKLYHDMVERRRQIEQLEEDLARRANMTSFERNSLRTALTRLREEHSALVETLDHTERSIFENQSSRATPQSVFCSQLVAAFYQHLGLLLPYPAANSYVPKHFSATSDYMKLQNAAWLPQISLREDVAATTAVIEAAHTHVPPPPEAIVKIVRALQRHSLFHSFSESELRSIASRFRRQQYAKGQVVFYQGSSGDYFHIIEQGECDVYVDYATFRHQTPTETTRDATPSGVHLRRNMSRSFSQPSTTANEQILVATNGPGNTFGDSALMYHTPRRATVKCQSDVVTYALDQEAFSAIVSSHPTAQKSLSERQFLLGALKTHPLFADLNAQAHAAAVRQCFPLRFAKGTTIIQQGDCGDYIYVIEKGACALTRAKPDQETPVLDRVLGPNDSFGEAALLYNSRRGATVTALDDCKVWCMDRAALLTISQSGSSALHRVFNDAASVHTSDGALLTKKDFLDLFGSNNGRDTAALETAASVLFPGTNDVANFSQFANFHMCLEAYGGARGNPLLAQALLRSVHAHMHDDEWTSAVFNATSDINYTDCVDLCRRWIEAPSSLSTAARDLLQSLHRDLGVVERLWKQTSFETAIRRRPNLTTSSAPDGPVPFRTNSSIGYVSAAILAGICARTVTAPLERLKLFRQVRLYPSQLRLVQSWARMVSTAGLQSLFAGNLVHCVKIFPSFPLKLAFCDMYRQQFEHLGLRSEVKNVVAGGCAGITVNSVVYPLDVLRGRLALQQALSPMKTYATSFDCLRSMVHTDGVASLYRGFGISTIGSFVYIGLNYALYEFFRPAMLLGGDDGFTSDVSRSTLPGQIGCAVVASLGAQLSTFPYDVIRRKLQVQGDWLPGHTFPTYSSTWHCIKETARETPWRVGGFYRGLVPNMLRLVPAATVSFAAYEKLRDDP</sequence>
<dbReference type="SMART" id="SM00100">
    <property type="entry name" value="cNMP"/>
    <property type="match status" value="2"/>
</dbReference>
<comment type="subcellular location">
    <subcellularLocation>
        <location evidence="1">Membrane</location>
        <topology evidence="1">Multi-pass membrane protein</topology>
    </subcellularLocation>
</comment>
<dbReference type="Pfam" id="PF00027">
    <property type="entry name" value="cNMP_binding"/>
    <property type="match status" value="2"/>
</dbReference>
<dbReference type="InterPro" id="IPR018490">
    <property type="entry name" value="cNMP-bd_dom_sf"/>
</dbReference>
<dbReference type="OMA" id="ELMFMEA"/>
<dbReference type="InParanoid" id="T0Q0A2"/>
<dbReference type="STRING" id="1156394.T0Q0A2"/>
<keyword evidence="3 6" id="KW-0812">Transmembrane</keyword>
<evidence type="ECO:0000256" key="5">
    <source>
        <dbReference type="ARBA" id="ARBA00023136"/>
    </source>
</evidence>
<dbReference type="PROSITE" id="PS50042">
    <property type="entry name" value="CNMP_BINDING_3"/>
    <property type="match status" value="2"/>
</dbReference>
<keyword evidence="7" id="KW-0175">Coiled coil</keyword>
<dbReference type="Gene3D" id="3.90.1720.10">
    <property type="entry name" value="endopeptidase domain like (from Nostoc punctiforme)"/>
    <property type="match status" value="1"/>
</dbReference>
<dbReference type="Gene3D" id="2.60.120.10">
    <property type="entry name" value="Jelly Rolls"/>
    <property type="match status" value="2"/>
</dbReference>
<keyword evidence="2" id="KW-0813">Transport</keyword>
<dbReference type="InterPro" id="IPR014710">
    <property type="entry name" value="RmlC-like_jellyroll"/>
</dbReference>
<dbReference type="GO" id="GO:0016020">
    <property type="term" value="C:membrane"/>
    <property type="evidence" value="ECO:0007669"/>
    <property type="project" value="UniProtKB-SubCell"/>
</dbReference>
<dbReference type="InterPro" id="IPR018488">
    <property type="entry name" value="cNMP-bd_CS"/>
</dbReference>
<feature type="coiled-coil region" evidence="7">
    <location>
        <begin position="154"/>
        <end position="213"/>
    </location>
</feature>
<organism evidence="9 10">
    <name type="scientific">Saprolegnia diclina (strain VS20)</name>
    <dbReference type="NCBI Taxonomy" id="1156394"/>
    <lineage>
        <taxon>Eukaryota</taxon>
        <taxon>Sar</taxon>
        <taxon>Stramenopiles</taxon>
        <taxon>Oomycota</taxon>
        <taxon>Saprolegniomycetes</taxon>
        <taxon>Saprolegniales</taxon>
        <taxon>Saprolegniaceae</taxon>
        <taxon>Saprolegnia</taxon>
    </lineage>
</organism>
<feature type="repeat" description="Solcar" evidence="6">
    <location>
        <begin position="764"/>
        <end position="849"/>
    </location>
</feature>
<dbReference type="InterPro" id="IPR038765">
    <property type="entry name" value="Papain-like_cys_pep_sf"/>
</dbReference>
<dbReference type="CDD" id="cd00038">
    <property type="entry name" value="CAP_ED"/>
    <property type="match status" value="2"/>
</dbReference>
<dbReference type="PRINTS" id="PR00926">
    <property type="entry name" value="MITOCARRIER"/>
</dbReference>
<dbReference type="Proteomes" id="UP000030762">
    <property type="component" value="Unassembled WGS sequence"/>
</dbReference>
<gene>
    <name evidence="9" type="ORF">SDRG_10883</name>
</gene>
<dbReference type="InterPro" id="IPR023395">
    <property type="entry name" value="MCP_dom_sf"/>
</dbReference>
<dbReference type="GeneID" id="19951610"/>
<dbReference type="VEuPathDB" id="FungiDB:SDRG_10883"/>
<dbReference type="PROSITE" id="PS50920">
    <property type="entry name" value="SOLCAR"/>
    <property type="match status" value="3"/>
</dbReference>
<dbReference type="SUPFAM" id="SSF51206">
    <property type="entry name" value="cAMP-binding domain-like"/>
    <property type="match status" value="2"/>
</dbReference>
<dbReference type="EMBL" id="JH767169">
    <property type="protein sequence ID" value="EQC31279.1"/>
    <property type="molecule type" value="Genomic_DNA"/>
</dbReference>
<dbReference type="PANTHER" id="PTHR24089">
    <property type="entry name" value="SOLUTE CARRIER FAMILY 25"/>
    <property type="match status" value="1"/>
</dbReference>
<dbReference type="InterPro" id="IPR000595">
    <property type="entry name" value="cNMP-bd_dom"/>
</dbReference>
<dbReference type="Pfam" id="PF00153">
    <property type="entry name" value="Mito_carr"/>
    <property type="match status" value="3"/>
</dbReference>
<evidence type="ECO:0000256" key="6">
    <source>
        <dbReference type="PROSITE-ProRule" id="PRU00282"/>
    </source>
</evidence>
<proteinExistence type="predicted"/>
<evidence type="ECO:0000256" key="4">
    <source>
        <dbReference type="ARBA" id="ARBA00022737"/>
    </source>
</evidence>
<evidence type="ECO:0000259" key="8">
    <source>
        <dbReference type="PROSITE" id="PS50042"/>
    </source>
</evidence>
<name>T0Q0A2_SAPDV</name>
<evidence type="ECO:0000256" key="2">
    <source>
        <dbReference type="ARBA" id="ARBA00022448"/>
    </source>
</evidence>
<dbReference type="Gene3D" id="1.50.40.10">
    <property type="entry name" value="Mitochondrial carrier domain"/>
    <property type="match status" value="1"/>
</dbReference>
<dbReference type="AlphaFoldDB" id="T0Q0A2"/>
<dbReference type="RefSeq" id="XP_008615120.1">
    <property type="nucleotide sequence ID" value="XM_008616898.1"/>
</dbReference>